<accession>A0ABS3GJF0</accession>
<organism evidence="1 2">
    <name type="scientific">Chromobacterium haemolyticum</name>
    <dbReference type="NCBI Taxonomy" id="394935"/>
    <lineage>
        <taxon>Bacteria</taxon>
        <taxon>Pseudomonadati</taxon>
        <taxon>Pseudomonadota</taxon>
        <taxon>Betaproteobacteria</taxon>
        <taxon>Neisseriales</taxon>
        <taxon>Chromobacteriaceae</taxon>
        <taxon>Chromobacterium</taxon>
    </lineage>
</organism>
<evidence type="ECO:0000313" key="1">
    <source>
        <dbReference type="EMBL" id="MBO0414853.1"/>
    </source>
</evidence>
<gene>
    <name evidence="1" type="ORF">J1C50_04970</name>
</gene>
<dbReference type="RefSeq" id="WP_043590135.1">
    <property type="nucleotide sequence ID" value="NZ_CP061849.1"/>
</dbReference>
<proteinExistence type="predicted"/>
<evidence type="ECO:0008006" key="3">
    <source>
        <dbReference type="Google" id="ProtNLM"/>
    </source>
</evidence>
<sequence length="201" mass="22645">MIRLHTRKMGDDWPYDQAPFAKDAGALHALYDKARAVLMGGSATARRVFEFVESSSIVIDMIVSRGKSGGYFLPADPSYGFDFHGSSGLIVWYPEASFEFYVEGPQPTHINPETGSKWCLMAASSDLVLAHELGHVVQYMTDFGSNAARFHAEYKANLLLIENDNVRRHERPVAQEMGNFMTRKDYRTSKDSEWSGKLIRI</sequence>
<reference evidence="1 2" key="1">
    <citation type="submission" date="2021-03" db="EMBL/GenBank/DDBJ databases">
        <title>First Case of infection caused by Chromobacterium haemolyticum derived from water in China.</title>
        <authorList>
            <person name="Chen J."/>
            <person name="Liu C."/>
        </authorList>
    </citation>
    <scope>NUCLEOTIDE SEQUENCE [LARGE SCALE GENOMIC DNA]</scope>
    <source>
        <strain evidence="1 2">WJ-5</strain>
    </source>
</reference>
<dbReference type="EMBL" id="JAFLRD010000003">
    <property type="protein sequence ID" value="MBO0414853.1"/>
    <property type="molecule type" value="Genomic_DNA"/>
</dbReference>
<evidence type="ECO:0000313" key="2">
    <source>
        <dbReference type="Proteomes" id="UP000664349"/>
    </source>
</evidence>
<comment type="caution">
    <text evidence="1">The sequence shown here is derived from an EMBL/GenBank/DDBJ whole genome shotgun (WGS) entry which is preliminary data.</text>
</comment>
<name>A0ABS3GJF0_9NEIS</name>
<protein>
    <recommendedName>
        <fullName evidence="3">Lysine-specific metallo-endopeptidase domain-containing protein</fullName>
    </recommendedName>
</protein>
<keyword evidence="2" id="KW-1185">Reference proteome</keyword>
<dbReference type="Proteomes" id="UP000664349">
    <property type="component" value="Unassembled WGS sequence"/>
</dbReference>